<dbReference type="PANTHER" id="PTHR11750">
    <property type="entry name" value="PROTEIN N-TERMINAL AMIDASE"/>
    <property type="match status" value="1"/>
</dbReference>
<dbReference type="GO" id="GO:0030163">
    <property type="term" value="P:protein catabolic process"/>
    <property type="evidence" value="ECO:0007669"/>
    <property type="project" value="TreeGrafter"/>
</dbReference>
<dbReference type="InterPro" id="IPR039703">
    <property type="entry name" value="Nta1"/>
</dbReference>
<gene>
    <name evidence="2" type="ORF">AMS68_004299</name>
</gene>
<dbReference type="AlphaFoldDB" id="A0A6H0XVJ0"/>
<evidence type="ECO:0000259" key="1">
    <source>
        <dbReference type="PROSITE" id="PS50263"/>
    </source>
</evidence>
<proteinExistence type="predicted"/>
<reference evidence="2 3" key="1">
    <citation type="journal article" date="2016" name="Sci. Rep.">
        <title>Peltaster fructicola genome reveals evolution from an invasive phytopathogen to an ectophytic parasite.</title>
        <authorList>
            <person name="Xu C."/>
            <person name="Chen H."/>
            <person name="Gleason M.L."/>
            <person name="Xu J.R."/>
            <person name="Liu H."/>
            <person name="Zhang R."/>
            <person name="Sun G."/>
        </authorList>
    </citation>
    <scope>NUCLEOTIDE SEQUENCE [LARGE SCALE GENOMIC DNA]</scope>
    <source>
        <strain evidence="2 3">LNHT1506</strain>
    </source>
</reference>
<dbReference type="Pfam" id="PF00795">
    <property type="entry name" value="CN_hydrolase"/>
    <property type="match status" value="1"/>
</dbReference>
<dbReference type="OrthoDB" id="201515at2759"/>
<sequence>MSSCGGCRQDVVRSIFFSLASIVTHAYCSLTLSKKQICLCVVTAEDEQRHCQNRVDEVEGKVVQLSQVLFVSLLQLDARIGHVEENIAQADKLLDRRPPDEQIDLLVLPELAFTGYNFPDLESIIPYLEPTASGVSTVWAQGVAQRLNCHVIVGYPEISTDVDEQGRPINYNATVTVGPTGQVLATYRKSYLYYTDESWAAEGSGFFFGNMGSLGNIAHGICMDLNPKEFEAAWDAYEFATHCVSSKAQLIVLSTAWLTHTPLAILQDNPSSPDVGTLSYWIERLKPLSGLADGEAYTVIFANRCGSESHQVMTIQTKNGKTIKWDDPNANYAGSSCVMRFDTSGVSIHDMLGQYEEGILVVDTTQDPKYVLRRRPEEDVET</sequence>
<dbReference type="GO" id="GO:0008418">
    <property type="term" value="F:protein-N-terminal asparagine amidohydrolase activity"/>
    <property type="evidence" value="ECO:0007669"/>
    <property type="project" value="InterPro"/>
</dbReference>
<evidence type="ECO:0000313" key="2">
    <source>
        <dbReference type="EMBL" id="QIW98781.1"/>
    </source>
</evidence>
<protein>
    <recommendedName>
        <fullName evidence="1">CN hydrolase domain-containing protein</fullName>
    </recommendedName>
</protein>
<feature type="domain" description="CN hydrolase" evidence="1">
    <location>
        <begin position="58"/>
        <end position="366"/>
    </location>
</feature>
<dbReference type="PANTHER" id="PTHR11750:SF26">
    <property type="entry name" value="PROTEIN N-TERMINAL AMIDASE"/>
    <property type="match status" value="1"/>
</dbReference>
<name>A0A6H0XVJ0_9PEZI</name>
<keyword evidence="3" id="KW-1185">Reference proteome</keyword>
<dbReference type="InterPro" id="IPR003010">
    <property type="entry name" value="C-N_Hydrolase"/>
</dbReference>
<dbReference type="SUPFAM" id="SSF56317">
    <property type="entry name" value="Carbon-nitrogen hydrolase"/>
    <property type="match status" value="1"/>
</dbReference>
<dbReference type="Gene3D" id="3.60.110.10">
    <property type="entry name" value="Carbon-nitrogen hydrolase"/>
    <property type="match status" value="1"/>
</dbReference>
<organism evidence="2 3">
    <name type="scientific">Peltaster fructicola</name>
    <dbReference type="NCBI Taxonomy" id="286661"/>
    <lineage>
        <taxon>Eukaryota</taxon>
        <taxon>Fungi</taxon>
        <taxon>Dikarya</taxon>
        <taxon>Ascomycota</taxon>
        <taxon>Pezizomycotina</taxon>
        <taxon>Dothideomycetes</taxon>
        <taxon>Dothideomycetes incertae sedis</taxon>
        <taxon>Peltaster</taxon>
    </lineage>
</organism>
<evidence type="ECO:0000313" key="3">
    <source>
        <dbReference type="Proteomes" id="UP000503462"/>
    </source>
</evidence>
<dbReference type="InterPro" id="IPR036526">
    <property type="entry name" value="C-N_Hydrolase_sf"/>
</dbReference>
<dbReference type="Proteomes" id="UP000503462">
    <property type="component" value="Chromosome 3"/>
</dbReference>
<dbReference type="EMBL" id="CP051141">
    <property type="protein sequence ID" value="QIW98781.1"/>
    <property type="molecule type" value="Genomic_DNA"/>
</dbReference>
<dbReference type="PROSITE" id="PS50263">
    <property type="entry name" value="CN_HYDROLASE"/>
    <property type="match status" value="1"/>
</dbReference>
<accession>A0A6H0XVJ0</accession>
<dbReference type="GO" id="GO:0070773">
    <property type="term" value="F:protein-N-terminal glutamine amidohydrolase activity"/>
    <property type="evidence" value="ECO:0007669"/>
    <property type="project" value="InterPro"/>
</dbReference>